<dbReference type="InterPro" id="IPR036250">
    <property type="entry name" value="AcylCo_DH-like_C"/>
</dbReference>
<evidence type="ECO:0000256" key="4">
    <source>
        <dbReference type="ARBA" id="ARBA00022827"/>
    </source>
</evidence>
<keyword evidence="5" id="KW-0560">Oxidoreductase</keyword>
<evidence type="ECO:0000256" key="1">
    <source>
        <dbReference type="ARBA" id="ARBA00001974"/>
    </source>
</evidence>
<dbReference type="Proteomes" id="UP000646738">
    <property type="component" value="Unassembled WGS sequence"/>
</dbReference>
<evidence type="ECO:0000313" key="10">
    <source>
        <dbReference type="Proteomes" id="UP000646738"/>
    </source>
</evidence>
<dbReference type="RefSeq" id="WP_189995272.1">
    <property type="nucleotide sequence ID" value="NZ_BNCB01000007.1"/>
</dbReference>
<dbReference type="Pfam" id="PF00441">
    <property type="entry name" value="Acyl-CoA_dh_1"/>
    <property type="match status" value="1"/>
</dbReference>
<feature type="domain" description="Acyl-CoA dehydrogenase/oxidase N-terminal" evidence="8">
    <location>
        <begin position="38"/>
        <end position="123"/>
    </location>
</feature>
<accession>A0ABQ3RKN7</accession>
<keyword evidence="10" id="KW-1185">Reference proteome</keyword>
<dbReference type="Pfam" id="PF02771">
    <property type="entry name" value="Acyl-CoA_dh_N"/>
    <property type="match status" value="1"/>
</dbReference>
<name>A0ABQ3RKN7_STRRR</name>
<dbReference type="Gene3D" id="1.20.140.10">
    <property type="entry name" value="Butyryl-CoA Dehydrogenase, subunit A, domain 3"/>
    <property type="match status" value="1"/>
</dbReference>
<organism evidence="9 10">
    <name type="scientific">Streptomyces rubradiris</name>
    <name type="common">Streptomyces achromogenes subsp. rubradiris</name>
    <dbReference type="NCBI Taxonomy" id="285531"/>
    <lineage>
        <taxon>Bacteria</taxon>
        <taxon>Bacillati</taxon>
        <taxon>Actinomycetota</taxon>
        <taxon>Actinomycetes</taxon>
        <taxon>Kitasatosporales</taxon>
        <taxon>Streptomycetaceae</taxon>
        <taxon>Streptomyces</taxon>
    </lineage>
</organism>
<evidence type="ECO:0000259" key="7">
    <source>
        <dbReference type="Pfam" id="PF02770"/>
    </source>
</evidence>
<dbReference type="Gene3D" id="2.40.110.10">
    <property type="entry name" value="Butyryl-CoA Dehydrogenase, subunit A, domain 2"/>
    <property type="match status" value="1"/>
</dbReference>
<evidence type="ECO:0000256" key="2">
    <source>
        <dbReference type="ARBA" id="ARBA00009347"/>
    </source>
</evidence>
<dbReference type="InterPro" id="IPR006091">
    <property type="entry name" value="Acyl-CoA_Oxase/DH_mid-dom"/>
</dbReference>
<dbReference type="InterPro" id="IPR009100">
    <property type="entry name" value="AcylCoA_DH/oxidase_NM_dom_sf"/>
</dbReference>
<feature type="domain" description="Acyl-CoA oxidase/dehydrogenase middle" evidence="7">
    <location>
        <begin position="134"/>
        <end position="228"/>
    </location>
</feature>
<dbReference type="InterPro" id="IPR037069">
    <property type="entry name" value="AcylCoA_DH/ox_N_sf"/>
</dbReference>
<evidence type="ECO:0000256" key="3">
    <source>
        <dbReference type="ARBA" id="ARBA00022630"/>
    </source>
</evidence>
<dbReference type="SUPFAM" id="SSF56645">
    <property type="entry name" value="Acyl-CoA dehydrogenase NM domain-like"/>
    <property type="match status" value="1"/>
</dbReference>
<protein>
    <submittedName>
        <fullName evidence="9">Acyl-CoA dehydrogenase</fullName>
    </submittedName>
</protein>
<dbReference type="PANTHER" id="PTHR43884:SF19">
    <property type="entry name" value="ACYL-COA DEHYDROGENASE FADE4-RELATED"/>
    <property type="match status" value="1"/>
</dbReference>
<keyword evidence="3 5" id="KW-0285">Flavoprotein</keyword>
<evidence type="ECO:0000259" key="6">
    <source>
        <dbReference type="Pfam" id="PF00441"/>
    </source>
</evidence>
<dbReference type="InterPro" id="IPR046373">
    <property type="entry name" value="Acyl-CoA_Oxase/DH_mid-dom_sf"/>
</dbReference>
<sequence>MTEPQLAPPRRYAPYDRAGRFDRSLGHPSRRDLPFFAARLRELDAAEAFPTDAVARLDALGLPAHYVPAQHGGTLDSYEELLQLVRVVARRDLTVAIAHTKTYLGAVSTWVGGSAGQAKELGDRVRSGAVVSWGLTERSHGSDLLSGELTATPVAGGYRLDGEKWLINNATRSDLVCVLARTSPTGGTRGYSLLLADKSRLENGSYTCLPAARTHGIRGADISGIAFDGAVVPASALIGEEGEGIETVLRSLQITRTICAALSLGAGDRALRIATGFGLEHRLYGKRLIDLPQAHRALTEAYADLLAMEAVTLVASRGVHTLTEEMSVSSAAVKYLVPTTVDDLISAMGQFLGARSFLSEEFEHGLFAKLERDHRIVGIFDGNTLVNLNALINQFATLARGYRAGRTDADGLAAAAALDAPTPAFDPARLLLTSRTGNSVAASLPRSVVELRELVKAGEAPESLLTVAEHLLRISDTTHERMAAHRPSPRDVPATAFDLAHRYTLCSAAAACLQVWLLNRNTVAADTSATAGLWQDGLWAEATLTRLAERLTPGALPEDGADGSAVLDRLMPLLIDQYDSGEMFSLLPFPLAEATDSAAQEAS</sequence>
<evidence type="ECO:0000313" key="9">
    <source>
        <dbReference type="EMBL" id="GHI56414.1"/>
    </source>
</evidence>
<dbReference type="PANTHER" id="PTHR43884">
    <property type="entry name" value="ACYL-COA DEHYDROGENASE"/>
    <property type="match status" value="1"/>
</dbReference>
<proteinExistence type="inferred from homology"/>
<evidence type="ECO:0000256" key="5">
    <source>
        <dbReference type="RuleBase" id="RU362125"/>
    </source>
</evidence>
<comment type="similarity">
    <text evidence="2 5">Belongs to the acyl-CoA dehydrogenase family.</text>
</comment>
<dbReference type="EMBL" id="BNEA01000015">
    <property type="protein sequence ID" value="GHI56414.1"/>
    <property type="molecule type" value="Genomic_DNA"/>
</dbReference>
<keyword evidence="4 5" id="KW-0274">FAD</keyword>
<gene>
    <name evidence="9" type="ORF">Srubr_62600</name>
</gene>
<reference evidence="10" key="1">
    <citation type="submission" date="2023-07" db="EMBL/GenBank/DDBJ databases">
        <title>Whole genome shotgun sequence of Streptomyces achromogenes subsp. rubradiris NBRC 14000.</title>
        <authorList>
            <person name="Komaki H."/>
            <person name="Tamura T."/>
        </authorList>
    </citation>
    <scope>NUCLEOTIDE SEQUENCE [LARGE SCALE GENOMIC DNA]</scope>
    <source>
        <strain evidence="10">NBRC 14000</strain>
    </source>
</reference>
<dbReference type="Pfam" id="PF02770">
    <property type="entry name" value="Acyl-CoA_dh_M"/>
    <property type="match status" value="1"/>
</dbReference>
<dbReference type="Gene3D" id="1.10.540.10">
    <property type="entry name" value="Acyl-CoA dehydrogenase/oxidase, N-terminal domain"/>
    <property type="match status" value="1"/>
</dbReference>
<feature type="domain" description="Acyl-CoA dehydrogenase/oxidase C-terminal" evidence="6">
    <location>
        <begin position="242"/>
        <end position="391"/>
    </location>
</feature>
<dbReference type="InterPro" id="IPR009075">
    <property type="entry name" value="AcylCo_DH/oxidase_C"/>
</dbReference>
<dbReference type="CDD" id="cd00567">
    <property type="entry name" value="ACAD"/>
    <property type="match status" value="1"/>
</dbReference>
<dbReference type="SUPFAM" id="SSF47203">
    <property type="entry name" value="Acyl-CoA dehydrogenase C-terminal domain-like"/>
    <property type="match status" value="1"/>
</dbReference>
<dbReference type="InterPro" id="IPR013786">
    <property type="entry name" value="AcylCoA_DH/ox_N"/>
</dbReference>
<evidence type="ECO:0000259" key="8">
    <source>
        <dbReference type="Pfam" id="PF02771"/>
    </source>
</evidence>
<comment type="caution">
    <text evidence="9">The sequence shown here is derived from an EMBL/GenBank/DDBJ whole genome shotgun (WGS) entry which is preliminary data.</text>
</comment>
<comment type="cofactor">
    <cofactor evidence="1 5">
        <name>FAD</name>
        <dbReference type="ChEBI" id="CHEBI:57692"/>
    </cofactor>
</comment>